<gene>
    <name evidence="1" type="ORF">GCM10010992_24800</name>
</gene>
<dbReference type="Gene3D" id="3.30.420.40">
    <property type="match status" value="2"/>
</dbReference>
<dbReference type="InterPro" id="IPR043129">
    <property type="entry name" value="ATPase_NBD"/>
</dbReference>
<dbReference type="EMBL" id="BMLV01000006">
    <property type="protein sequence ID" value="GGP06066.1"/>
    <property type="molecule type" value="Genomic_DNA"/>
</dbReference>
<comment type="caution">
    <text evidence="1">The sequence shown here is derived from an EMBL/GenBank/DDBJ whole genome shotgun (WGS) entry which is preliminary data.</text>
</comment>
<keyword evidence="2" id="KW-1185">Reference proteome</keyword>
<proteinExistence type="predicted"/>
<protein>
    <submittedName>
        <fullName evidence="1">Anhydro-N-acetylmuramic acid kinase</fullName>
    </submittedName>
</protein>
<organism evidence="1 2">
    <name type="scientific">Cloacibacterium rupense</name>
    <dbReference type="NCBI Taxonomy" id="517423"/>
    <lineage>
        <taxon>Bacteria</taxon>
        <taxon>Pseudomonadati</taxon>
        <taxon>Bacteroidota</taxon>
        <taxon>Flavobacteriia</taxon>
        <taxon>Flavobacteriales</taxon>
        <taxon>Weeksellaceae</taxon>
    </lineage>
</organism>
<dbReference type="InterPro" id="IPR005338">
    <property type="entry name" value="Anhydro_N_Ac-Mur_kinase"/>
</dbReference>
<sequence length="350" mass="39176">MTKNSYFAIGLMSGTSLDGLDICYAKFEKNNHWSFEILHAETIPYPKTWEEELKNAIHISAEEITELHSNYGFYLGEKVNEFITKYQIKNLDLIASHGHTVFHQPKKKFTLQIGDGRAIKWLTKAPVIYDFRVQDVLMGGNGAPLVPIGDELLFHQFDACLNLGGFSNISLKINNQRIAFDICPVNIVLNSLAQKIGMNYDEDGKIARLGKIDSELLNQLNNLSFYQQSFPKSLGIEWVLENVTSKLTKQSTEDLLATFTEHSAIQIANTLNQFQLKNVLITGGGAYHTYLIEKIKSKTSTEIIIPEKSIIDYKEALIFALMGVLRLNNEINVLASATGSSENHSSGIIA</sequence>
<evidence type="ECO:0000313" key="2">
    <source>
        <dbReference type="Proteomes" id="UP000620064"/>
    </source>
</evidence>
<dbReference type="PANTHER" id="PTHR30605">
    <property type="entry name" value="ANHYDRO-N-ACETYLMURAMIC ACID KINASE"/>
    <property type="match status" value="1"/>
</dbReference>
<dbReference type="RefSeq" id="WP_188618449.1">
    <property type="nucleotide sequence ID" value="NZ_BMLV01000006.1"/>
</dbReference>
<dbReference type="Pfam" id="PF03702">
    <property type="entry name" value="AnmK"/>
    <property type="match status" value="1"/>
</dbReference>
<dbReference type="SUPFAM" id="SSF53067">
    <property type="entry name" value="Actin-like ATPase domain"/>
    <property type="match status" value="1"/>
</dbReference>
<name>A0ABQ2NMJ8_9FLAO</name>
<dbReference type="NCBIfam" id="NF007144">
    <property type="entry name" value="PRK09585.2-3"/>
    <property type="match status" value="1"/>
</dbReference>
<reference evidence="2" key="1">
    <citation type="journal article" date="2019" name="Int. J. Syst. Evol. Microbiol.">
        <title>The Global Catalogue of Microorganisms (GCM) 10K type strain sequencing project: providing services to taxonomists for standard genome sequencing and annotation.</title>
        <authorList>
            <consortium name="The Broad Institute Genomics Platform"/>
            <consortium name="The Broad Institute Genome Sequencing Center for Infectious Disease"/>
            <person name="Wu L."/>
            <person name="Ma J."/>
        </authorList>
    </citation>
    <scope>NUCLEOTIDE SEQUENCE [LARGE SCALE GENOMIC DNA]</scope>
    <source>
        <strain evidence="2">CGMCC 1.7656</strain>
    </source>
</reference>
<dbReference type="Proteomes" id="UP000620064">
    <property type="component" value="Unassembled WGS sequence"/>
</dbReference>
<keyword evidence="1" id="KW-0418">Kinase</keyword>
<dbReference type="PANTHER" id="PTHR30605:SF0">
    <property type="entry name" value="ANHYDRO-N-ACETYLMURAMIC ACID KINASE"/>
    <property type="match status" value="1"/>
</dbReference>
<keyword evidence="1" id="KW-0808">Transferase</keyword>
<dbReference type="GO" id="GO:0016301">
    <property type="term" value="F:kinase activity"/>
    <property type="evidence" value="ECO:0007669"/>
    <property type="project" value="UniProtKB-KW"/>
</dbReference>
<accession>A0ABQ2NMJ8</accession>
<evidence type="ECO:0000313" key="1">
    <source>
        <dbReference type="EMBL" id="GGP06066.1"/>
    </source>
</evidence>